<organism evidence="1 2">
    <name type="scientific">Cavenderia fasciculata</name>
    <name type="common">Slime mold</name>
    <name type="synonym">Dictyostelium fasciculatum</name>
    <dbReference type="NCBI Taxonomy" id="261658"/>
    <lineage>
        <taxon>Eukaryota</taxon>
        <taxon>Amoebozoa</taxon>
        <taxon>Evosea</taxon>
        <taxon>Eumycetozoa</taxon>
        <taxon>Dictyostelia</taxon>
        <taxon>Acytosteliales</taxon>
        <taxon>Cavenderiaceae</taxon>
        <taxon>Cavenderia</taxon>
    </lineage>
</organism>
<dbReference type="GeneID" id="14872912"/>
<dbReference type="Proteomes" id="UP000007797">
    <property type="component" value="Unassembled WGS sequence"/>
</dbReference>
<evidence type="ECO:0000313" key="2">
    <source>
        <dbReference type="Proteomes" id="UP000007797"/>
    </source>
</evidence>
<gene>
    <name evidence="1" type="ORF">DFA_01621</name>
</gene>
<evidence type="ECO:0000313" key="1">
    <source>
        <dbReference type="EMBL" id="EGG21735.1"/>
    </source>
</evidence>
<dbReference type="RefSeq" id="XP_004359585.1">
    <property type="nucleotide sequence ID" value="XM_004359528.1"/>
</dbReference>
<accession>F4PTR5</accession>
<name>F4PTR5_CACFS</name>
<keyword evidence="2" id="KW-1185">Reference proteome</keyword>
<dbReference type="EMBL" id="GL883010">
    <property type="protein sequence ID" value="EGG21735.1"/>
    <property type="molecule type" value="Genomic_DNA"/>
</dbReference>
<sequence>MMWMESIAVFTEADFDKCGIVIAPAKKLYLAAQQLKQQSLSHQHGSNDKFYTEVKDILIESQWNGTWRPFEIFQVALETFYANVFTRFMMHQDSYDKMDHPFLVVPGAPGIGKTRYLYECHKVFEQEYQDKLDEKQRLPSNFPTCMLHLVVSYGNGTSFQEKSELNEQETLSLRLFHRYFFDGIKEVDGASFTNFCQAIKSRFQSPLGLGTCLSTIYQHLIVQKRIEDGDKDLCSGLELVRDSLGGWPRLLEIFWFDYFSSDVQQRANKVVPFSSGISEFHGRLSGTSYHRSLSSPPPFIQTILSYAITCKSVESSSLIPDSNTTFEQAEMDSCIRIVKFRGRHVVDIPYFFVKMYAQRVASPSSASLTQLFYYLESSHSKIHFGDWEIICAIHQDVRTQMFAQDKTVRVGDFLPGIATDFTSEQILDLTNLNGTYLLFQGKHIIGETRLTGAMFEKELKSLDEAQLKPYLYIFVTNRGVDLPAMITSRTQDNIIILNLYEYLPNFMHPILNVQTPKQTKDQAIILQEFQSSGLVQTTS</sequence>
<proteinExistence type="predicted"/>
<protein>
    <submittedName>
        <fullName evidence="1">Uncharacterized protein</fullName>
    </submittedName>
</protein>
<reference evidence="2" key="1">
    <citation type="journal article" date="2011" name="Genome Res.">
        <title>Phylogeny-wide analysis of social amoeba genomes highlights ancient origins for complex intercellular communication.</title>
        <authorList>
            <person name="Heidel A.J."/>
            <person name="Lawal H.M."/>
            <person name="Felder M."/>
            <person name="Schilde C."/>
            <person name="Helps N.R."/>
            <person name="Tunggal B."/>
            <person name="Rivero F."/>
            <person name="John U."/>
            <person name="Schleicher M."/>
            <person name="Eichinger L."/>
            <person name="Platzer M."/>
            <person name="Noegel A.A."/>
            <person name="Schaap P."/>
            <person name="Gloeckner G."/>
        </authorList>
    </citation>
    <scope>NUCLEOTIDE SEQUENCE [LARGE SCALE GENOMIC DNA]</scope>
    <source>
        <strain evidence="2">SH3</strain>
    </source>
</reference>
<dbReference type="AlphaFoldDB" id="F4PTR5"/>
<dbReference type="KEGG" id="dfa:DFA_01621"/>